<gene>
    <name evidence="7" type="ORF">T440DRAFT_512240</name>
</gene>
<comment type="similarity">
    <text evidence="1">Belongs to the oxygen-dependent FAD-linked oxidoreductase family.</text>
</comment>
<dbReference type="InterPro" id="IPR036318">
    <property type="entry name" value="FAD-bd_PCMH-like_sf"/>
</dbReference>
<keyword evidence="4" id="KW-0560">Oxidoreductase</keyword>
<feature type="signal peptide" evidence="5">
    <location>
        <begin position="1"/>
        <end position="21"/>
    </location>
</feature>
<evidence type="ECO:0000313" key="8">
    <source>
        <dbReference type="Proteomes" id="UP000799423"/>
    </source>
</evidence>
<sequence length="511" mass="55300">MKPSVPMFRSLLGLHATLAQGYVGIASATNGTNAANNTCCKAIERAGLSHVLYGGDEQYRNRTESYWSVSAQLTPDCIVQPLSTEDVSKTVKTLVGDAACGQTKFAVRGGGHTTWAGSNNIDCGVTIDLGLINSTTWNSETEVASIGPGSRWNAVYATLEPLGVTVAGGRAGTVGVAGFLTGGGNSFYTAQRGFACDNVKNFEVVLATGEVINANADENSDLHQALKGGSANFGIVTRFDVQGFEAGNLWGGNVVYPKSVGQQHIEAYHAWTDNVENYPEGSSIIFWSHLPTLQDIVILAAYEDTAGNEAPAGFDKFMAIPNVTSSTLRIASHKELTDELEQAAGYRDVWYTMSFKNDIQIYQKIVQLHEQFVNEWKAETNDTDFITQCMFQSIPTVFTKHSIERGGNVLGLDQEKGNVVMLLFNIAVQTPELEALARPKLKLFGDAMRVYSASKNGAVDWTYLNYADSYQNPLKSFGPESVAKIRAAAEKYDPEGIFQTRAPGGFKISKV</sequence>
<evidence type="ECO:0000256" key="1">
    <source>
        <dbReference type="ARBA" id="ARBA00005466"/>
    </source>
</evidence>
<feature type="chain" id="PRO_5025394356" evidence="5">
    <location>
        <begin position="22"/>
        <end position="511"/>
    </location>
</feature>
<dbReference type="InterPro" id="IPR016169">
    <property type="entry name" value="FAD-bd_PCMH_sub2"/>
</dbReference>
<keyword evidence="3" id="KW-0274">FAD</keyword>
<evidence type="ECO:0000256" key="5">
    <source>
        <dbReference type="SAM" id="SignalP"/>
    </source>
</evidence>
<evidence type="ECO:0000259" key="6">
    <source>
        <dbReference type="PROSITE" id="PS51387"/>
    </source>
</evidence>
<dbReference type="Pfam" id="PF01565">
    <property type="entry name" value="FAD_binding_4"/>
    <property type="match status" value="1"/>
</dbReference>
<dbReference type="PANTHER" id="PTHR42973:SF53">
    <property type="entry name" value="FAD-BINDING PCMH-TYPE DOMAIN-CONTAINING PROTEIN-RELATED"/>
    <property type="match status" value="1"/>
</dbReference>
<dbReference type="InterPro" id="IPR006094">
    <property type="entry name" value="Oxid_FAD_bind_N"/>
</dbReference>
<protein>
    <submittedName>
        <fullName evidence="7">FAD-binding domain-containing protein</fullName>
    </submittedName>
</protein>
<evidence type="ECO:0000256" key="2">
    <source>
        <dbReference type="ARBA" id="ARBA00022630"/>
    </source>
</evidence>
<feature type="domain" description="FAD-binding PCMH-type" evidence="6">
    <location>
        <begin position="71"/>
        <end position="246"/>
    </location>
</feature>
<keyword evidence="5" id="KW-0732">Signal</keyword>
<dbReference type="Proteomes" id="UP000799423">
    <property type="component" value="Unassembled WGS sequence"/>
</dbReference>
<dbReference type="PANTHER" id="PTHR42973">
    <property type="entry name" value="BINDING OXIDOREDUCTASE, PUTATIVE (AFU_ORTHOLOGUE AFUA_1G17690)-RELATED"/>
    <property type="match status" value="1"/>
</dbReference>
<dbReference type="OrthoDB" id="2151789at2759"/>
<keyword evidence="2" id="KW-0285">Flavoprotein</keyword>
<dbReference type="SUPFAM" id="SSF56176">
    <property type="entry name" value="FAD-binding/transporter-associated domain-like"/>
    <property type="match status" value="1"/>
</dbReference>
<proteinExistence type="inferred from homology"/>
<dbReference type="EMBL" id="MU006386">
    <property type="protein sequence ID" value="KAF2844358.1"/>
    <property type="molecule type" value="Genomic_DNA"/>
</dbReference>
<dbReference type="InterPro" id="IPR050416">
    <property type="entry name" value="FAD-linked_Oxidoreductase"/>
</dbReference>
<evidence type="ECO:0000313" key="7">
    <source>
        <dbReference type="EMBL" id="KAF2844358.1"/>
    </source>
</evidence>
<name>A0A6A7AQ79_9PLEO</name>
<dbReference type="GO" id="GO:0071949">
    <property type="term" value="F:FAD binding"/>
    <property type="evidence" value="ECO:0007669"/>
    <property type="project" value="InterPro"/>
</dbReference>
<reference evidence="7" key="1">
    <citation type="submission" date="2020-01" db="EMBL/GenBank/DDBJ databases">
        <authorList>
            <consortium name="DOE Joint Genome Institute"/>
            <person name="Haridas S."/>
            <person name="Albert R."/>
            <person name="Binder M."/>
            <person name="Bloem J."/>
            <person name="Labutti K."/>
            <person name="Salamov A."/>
            <person name="Andreopoulos B."/>
            <person name="Baker S.E."/>
            <person name="Barry K."/>
            <person name="Bills G."/>
            <person name="Bluhm B.H."/>
            <person name="Cannon C."/>
            <person name="Castanera R."/>
            <person name="Culley D.E."/>
            <person name="Daum C."/>
            <person name="Ezra D."/>
            <person name="Gonzalez J.B."/>
            <person name="Henrissat B."/>
            <person name="Kuo A."/>
            <person name="Liang C."/>
            <person name="Lipzen A."/>
            <person name="Lutzoni F."/>
            <person name="Magnuson J."/>
            <person name="Mondo S."/>
            <person name="Nolan M."/>
            <person name="Ohm R."/>
            <person name="Pangilinan J."/>
            <person name="Park H.-J."/>
            <person name="Ramirez L."/>
            <person name="Alfaro M."/>
            <person name="Sun H."/>
            <person name="Tritt A."/>
            <person name="Yoshinaga Y."/>
            <person name="Zwiers L.-H."/>
            <person name="Turgeon B.G."/>
            <person name="Goodwin S.B."/>
            <person name="Spatafora J.W."/>
            <person name="Crous P.W."/>
            <person name="Grigoriev I.V."/>
        </authorList>
    </citation>
    <scope>NUCLEOTIDE SEQUENCE</scope>
    <source>
        <strain evidence="7">IPT5</strain>
    </source>
</reference>
<dbReference type="Gene3D" id="3.30.465.10">
    <property type="match status" value="1"/>
</dbReference>
<evidence type="ECO:0000256" key="3">
    <source>
        <dbReference type="ARBA" id="ARBA00022827"/>
    </source>
</evidence>
<dbReference type="PROSITE" id="PS51387">
    <property type="entry name" value="FAD_PCMH"/>
    <property type="match status" value="1"/>
</dbReference>
<accession>A0A6A7AQ79</accession>
<dbReference type="InterPro" id="IPR016166">
    <property type="entry name" value="FAD-bd_PCMH"/>
</dbReference>
<evidence type="ECO:0000256" key="4">
    <source>
        <dbReference type="ARBA" id="ARBA00023002"/>
    </source>
</evidence>
<dbReference type="GO" id="GO:0016491">
    <property type="term" value="F:oxidoreductase activity"/>
    <property type="evidence" value="ECO:0007669"/>
    <property type="project" value="UniProtKB-KW"/>
</dbReference>
<dbReference type="AlphaFoldDB" id="A0A6A7AQ79"/>
<keyword evidence="8" id="KW-1185">Reference proteome</keyword>
<organism evidence="7 8">
    <name type="scientific">Plenodomus tracheiphilus IPT5</name>
    <dbReference type="NCBI Taxonomy" id="1408161"/>
    <lineage>
        <taxon>Eukaryota</taxon>
        <taxon>Fungi</taxon>
        <taxon>Dikarya</taxon>
        <taxon>Ascomycota</taxon>
        <taxon>Pezizomycotina</taxon>
        <taxon>Dothideomycetes</taxon>
        <taxon>Pleosporomycetidae</taxon>
        <taxon>Pleosporales</taxon>
        <taxon>Pleosporineae</taxon>
        <taxon>Leptosphaeriaceae</taxon>
        <taxon>Plenodomus</taxon>
    </lineage>
</organism>